<dbReference type="Proteomes" id="UP000176639">
    <property type="component" value="Unassembled WGS sequence"/>
</dbReference>
<dbReference type="PANTHER" id="PTHR11831:SF4">
    <property type="entry name" value="SMALL RIBOSOMAL SUBUNIT PROTEIN US4M"/>
    <property type="match status" value="1"/>
</dbReference>
<dbReference type="Pfam" id="PF00163">
    <property type="entry name" value="Ribosomal_S4"/>
    <property type="match status" value="1"/>
</dbReference>
<dbReference type="NCBIfam" id="NF003717">
    <property type="entry name" value="PRK05327.1"/>
    <property type="match status" value="1"/>
</dbReference>
<evidence type="ECO:0000313" key="12">
    <source>
        <dbReference type="Proteomes" id="UP000176639"/>
    </source>
</evidence>
<evidence type="ECO:0000259" key="9">
    <source>
        <dbReference type="SMART" id="SM00363"/>
    </source>
</evidence>
<dbReference type="GO" id="GO:0042274">
    <property type="term" value="P:ribosomal small subunit biogenesis"/>
    <property type="evidence" value="ECO:0007669"/>
    <property type="project" value="TreeGrafter"/>
</dbReference>
<dbReference type="HAMAP" id="MF_01306_B">
    <property type="entry name" value="Ribosomal_uS4_B"/>
    <property type="match status" value="1"/>
</dbReference>
<evidence type="ECO:0000259" key="10">
    <source>
        <dbReference type="SMART" id="SM01390"/>
    </source>
</evidence>
<dbReference type="PROSITE" id="PS50889">
    <property type="entry name" value="S4"/>
    <property type="match status" value="1"/>
</dbReference>
<name>A0A1F5AZR6_9BACT</name>
<comment type="similarity">
    <text evidence="1 7 8">Belongs to the universal ribosomal protein uS4 family.</text>
</comment>
<dbReference type="GO" id="GO:0006412">
    <property type="term" value="P:translation"/>
    <property type="evidence" value="ECO:0007669"/>
    <property type="project" value="UniProtKB-UniRule"/>
</dbReference>
<evidence type="ECO:0000256" key="6">
    <source>
        <dbReference type="ARBA" id="ARBA00035254"/>
    </source>
</evidence>
<comment type="function">
    <text evidence="7">With S5 and S12 plays an important role in translational accuracy.</text>
</comment>
<keyword evidence="5 7" id="KW-0687">Ribonucleoprotein</keyword>
<evidence type="ECO:0000256" key="5">
    <source>
        <dbReference type="ARBA" id="ARBA00023274"/>
    </source>
</evidence>
<keyword evidence="4 7" id="KW-0689">Ribosomal protein</keyword>
<dbReference type="EMBL" id="MEYI01000024">
    <property type="protein sequence ID" value="OGD23888.1"/>
    <property type="molecule type" value="Genomic_DNA"/>
</dbReference>
<dbReference type="Pfam" id="PF01479">
    <property type="entry name" value="S4"/>
    <property type="match status" value="1"/>
</dbReference>
<dbReference type="Gene3D" id="3.10.290.10">
    <property type="entry name" value="RNA-binding S4 domain"/>
    <property type="match status" value="1"/>
</dbReference>
<dbReference type="NCBIfam" id="TIGR01017">
    <property type="entry name" value="rpsD_bact"/>
    <property type="match status" value="1"/>
</dbReference>
<dbReference type="PANTHER" id="PTHR11831">
    <property type="entry name" value="30S 40S RIBOSOMAL PROTEIN"/>
    <property type="match status" value="1"/>
</dbReference>
<dbReference type="InterPro" id="IPR018079">
    <property type="entry name" value="Ribosomal_uS4_CS"/>
</dbReference>
<reference evidence="11 12" key="1">
    <citation type="journal article" date="2016" name="Nat. Commun.">
        <title>Thousands of microbial genomes shed light on interconnected biogeochemical processes in an aquifer system.</title>
        <authorList>
            <person name="Anantharaman K."/>
            <person name="Brown C.T."/>
            <person name="Hug L.A."/>
            <person name="Sharon I."/>
            <person name="Castelle C.J."/>
            <person name="Probst A.J."/>
            <person name="Thomas B.C."/>
            <person name="Singh A."/>
            <person name="Wilkins M.J."/>
            <person name="Karaoz U."/>
            <person name="Brodie E.L."/>
            <person name="Williams K.H."/>
            <person name="Hubbard S.S."/>
            <person name="Banfield J.F."/>
        </authorList>
    </citation>
    <scope>NUCLEOTIDE SEQUENCE [LARGE SCALE GENOMIC DNA]</scope>
</reference>
<dbReference type="InterPro" id="IPR005709">
    <property type="entry name" value="Ribosomal_uS4_bac-type"/>
</dbReference>
<evidence type="ECO:0000256" key="1">
    <source>
        <dbReference type="ARBA" id="ARBA00007465"/>
    </source>
</evidence>
<dbReference type="PROSITE" id="PS00632">
    <property type="entry name" value="RIBOSOMAL_S4"/>
    <property type="match status" value="1"/>
</dbReference>
<evidence type="ECO:0000256" key="4">
    <source>
        <dbReference type="ARBA" id="ARBA00022980"/>
    </source>
</evidence>
<comment type="function">
    <text evidence="7">One of the primary rRNA binding proteins, it binds directly to 16S rRNA where it nucleates assembly of the body of the 30S subunit.</text>
</comment>
<organism evidence="11 12">
    <name type="scientific">Candidatus Azambacteria bacterium RBG_16_47_10</name>
    <dbReference type="NCBI Taxonomy" id="1797292"/>
    <lineage>
        <taxon>Bacteria</taxon>
        <taxon>Candidatus Azamiibacteriota</taxon>
    </lineage>
</organism>
<dbReference type="SMART" id="SM01390">
    <property type="entry name" value="Ribosomal_S4"/>
    <property type="match status" value="1"/>
</dbReference>
<dbReference type="AlphaFoldDB" id="A0A1F5AZR6"/>
<evidence type="ECO:0000256" key="2">
    <source>
        <dbReference type="ARBA" id="ARBA00022730"/>
    </source>
</evidence>
<dbReference type="InterPro" id="IPR022801">
    <property type="entry name" value="Ribosomal_uS4"/>
</dbReference>
<feature type="domain" description="Small ribosomal subunit protein uS4 N-terminal" evidence="10">
    <location>
        <begin position="1"/>
        <end position="97"/>
    </location>
</feature>
<keyword evidence="3 7" id="KW-0694">RNA-binding</keyword>
<sequence length="208" mass="23494">MIDAKCSKCRRAGEKLFLKGERCFGPKCSIAKDAGAPGMHGAKKRRGRGGSEYGTQLREKQKVKQSYGIRERQFRKYFDAASKSRGRTSGILTQLLETRLDNVVFRLGFAGSRSQARQMVGHGHFAVNGRRVDIPSYQVKTGDIITIREGSAGKKIFNDLRTVIKKYDAPEWLAIDKEALKGEVKRTPTEEESEMPFNLQLIIEFYSR</sequence>
<dbReference type="CDD" id="cd00165">
    <property type="entry name" value="S4"/>
    <property type="match status" value="1"/>
</dbReference>
<comment type="caution">
    <text evidence="11">The sequence shown here is derived from an EMBL/GenBank/DDBJ whole genome shotgun (WGS) entry which is preliminary data.</text>
</comment>
<dbReference type="InterPro" id="IPR002942">
    <property type="entry name" value="S4_RNA-bd"/>
</dbReference>
<dbReference type="GO" id="GO:0019843">
    <property type="term" value="F:rRNA binding"/>
    <property type="evidence" value="ECO:0007669"/>
    <property type="project" value="UniProtKB-UniRule"/>
</dbReference>
<dbReference type="FunFam" id="3.10.290.10:FF:000001">
    <property type="entry name" value="30S ribosomal protein S4"/>
    <property type="match status" value="1"/>
</dbReference>
<proteinExistence type="inferred from homology"/>
<dbReference type="InterPro" id="IPR036986">
    <property type="entry name" value="S4_RNA-bd_sf"/>
</dbReference>
<keyword evidence="2 7" id="KW-0699">rRNA-binding</keyword>
<dbReference type="GO" id="GO:0015935">
    <property type="term" value="C:small ribosomal subunit"/>
    <property type="evidence" value="ECO:0007669"/>
    <property type="project" value="InterPro"/>
</dbReference>
<evidence type="ECO:0000313" key="11">
    <source>
        <dbReference type="EMBL" id="OGD23888.1"/>
    </source>
</evidence>
<comment type="subunit">
    <text evidence="7">Part of the 30S ribosomal subunit. Contacts protein S5. The interaction surface between S4 and S5 is involved in control of translational fidelity.</text>
</comment>
<dbReference type="InterPro" id="IPR001912">
    <property type="entry name" value="Ribosomal_uS4_N"/>
</dbReference>
<dbReference type="Gene3D" id="1.10.1050.10">
    <property type="entry name" value="Ribosomal Protein S4 Delta 41, Chain A, domain 1"/>
    <property type="match status" value="1"/>
</dbReference>
<dbReference type="SMART" id="SM00363">
    <property type="entry name" value="S4"/>
    <property type="match status" value="1"/>
</dbReference>
<gene>
    <name evidence="7" type="primary">rpsD</name>
    <name evidence="11" type="ORF">A2Z10_03860</name>
</gene>
<evidence type="ECO:0000256" key="7">
    <source>
        <dbReference type="HAMAP-Rule" id="MF_01306"/>
    </source>
</evidence>
<feature type="domain" description="RNA-binding S4" evidence="9">
    <location>
        <begin position="98"/>
        <end position="168"/>
    </location>
</feature>
<dbReference type="GO" id="GO:0003735">
    <property type="term" value="F:structural constituent of ribosome"/>
    <property type="evidence" value="ECO:0007669"/>
    <property type="project" value="InterPro"/>
</dbReference>
<evidence type="ECO:0000256" key="8">
    <source>
        <dbReference type="RuleBase" id="RU003699"/>
    </source>
</evidence>
<protein>
    <recommendedName>
        <fullName evidence="6 7">Small ribosomal subunit protein uS4</fullName>
    </recommendedName>
</protein>
<accession>A0A1F5AZR6</accession>
<dbReference type="SUPFAM" id="SSF55174">
    <property type="entry name" value="Alpha-L RNA-binding motif"/>
    <property type="match status" value="1"/>
</dbReference>
<evidence type="ECO:0000256" key="3">
    <source>
        <dbReference type="ARBA" id="ARBA00022884"/>
    </source>
</evidence>